<dbReference type="InterPro" id="IPR024311">
    <property type="entry name" value="Lipocalin-like"/>
</dbReference>
<dbReference type="Pfam" id="PF12702">
    <property type="entry name" value="Lipocalin_3"/>
    <property type="match status" value="1"/>
</dbReference>
<reference evidence="3" key="1">
    <citation type="journal article" date="2021" name="PeerJ">
        <title>Extensive microbial diversity within the chicken gut microbiome revealed by metagenomics and culture.</title>
        <authorList>
            <person name="Gilroy R."/>
            <person name="Ravi A."/>
            <person name="Getino M."/>
            <person name="Pursley I."/>
            <person name="Horton D.L."/>
            <person name="Alikhan N.F."/>
            <person name="Baker D."/>
            <person name="Gharbi K."/>
            <person name="Hall N."/>
            <person name="Watson M."/>
            <person name="Adriaenssens E.M."/>
            <person name="Foster-Nyarko E."/>
            <person name="Jarju S."/>
            <person name="Secka A."/>
            <person name="Antonio M."/>
            <person name="Oren A."/>
            <person name="Chaudhuri R.R."/>
            <person name="La Ragione R."/>
            <person name="Hildebrand F."/>
            <person name="Pallen M.J."/>
        </authorList>
    </citation>
    <scope>NUCLEOTIDE SEQUENCE</scope>
    <source>
        <strain evidence="3">ChiHjej12B11-9795</strain>
    </source>
</reference>
<gene>
    <name evidence="3" type="ORF">H9950_00305</name>
</gene>
<evidence type="ECO:0000313" key="4">
    <source>
        <dbReference type="Proteomes" id="UP000823862"/>
    </source>
</evidence>
<reference evidence="3" key="2">
    <citation type="submission" date="2021-04" db="EMBL/GenBank/DDBJ databases">
        <authorList>
            <person name="Gilroy R."/>
        </authorList>
    </citation>
    <scope>NUCLEOTIDE SEQUENCE</scope>
    <source>
        <strain evidence="3">ChiHjej12B11-9795</strain>
    </source>
</reference>
<comment type="caution">
    <text evidence="3">The sequence shown here is derived from an EMBL/GenBank/DDBJ whole genome shotgun (WGS) entry which is preliminary data.</text>
</comment>
<feature type="chain" id="PRO_5038658028" evidence="1">
    <location>
        <begin position="19"/>
        <end position="116"/>
    </location>
</feature>
<evidence type="ECO:0000256" key="1">
    <source>
        <dbReference type="SAM" id="SignalP"/>
    </source>
</evidence>
<feature type="signal peptide" evidence="1">
    <location>
        <begin position="1"/>
        <end position="18"/>
    </location>
</feature>
<dbReference type="Proteomes" id="UP000823862">
    <property type="component" value="Unassembled WGS sequence"/>
</dbReference>
<dbReference type="Gene3D" id="2.40.128.280">
    <property type="match status" value="1"/>
</dbReference>
<evidence type="ECO:0000259" key="2">
    <source>
        <dbReference type="Pfam" id="PF12702"/>
    </source>
</evidence>
<sequence>MNYVWKCVCITGMVSVLAACNAGVSIEGQWVEPIPGMEGVQGFTLEKGGKASSINMATLKYEAWEQNGQQLILSGESIGNGVSGSFSDTLTIERLTPDSLILKNGMQFRKYSRPVE</sequence>
<protein>
    <submittedName>
        <fullName evidence="3">Lipocalin family protein</fullName>
    </submittedName>
</protein>
<proteinExistence type="predicted"/>
<dbReference type="PROSITE" id="PS51257">
    <property type="entry name" value="PROKAR_LIPOPROTEIN"/>
    <property type="match status" value="1"/>
</dbReference>
<name>A0A9D2HSR2_9BACE</name>
<feature type="domain" description="Lipocalin-like" evidence="2">
    <location>
        <begin position="25"/>
        <end position="113"/>
    </location>
</feature>
<accession>A0A9D2HSR2</accession>
<evidence type="ECO:0000313" key="3">
    <source>
        <dbReference type="EMBL" id="HJA84639.1"/>
    </source>
</evidence>
<dbReference type="AlphaFoldDB" id="A0A9D2HSR2"/>
<dbReference type="EMBL" id="DWZI01000001">
    <property type="protein sequence ID" value="HJA84639.1"/>
    <property type="molecule type" value="Genomic_DNA"/>
</dbReference>
<keyword evidence="1" id="KW-0732">Signal</keyword>
<organism evidence="3 4">
    <name type="scientific">Candidatus Bacteroides avicola</name>
    <dbReference type="NCBI Taxonomy" id="2838468"/>
    <lineage>
        <taxon>Bacteria</taxon>
        <taxon>Pseudomonadati</taxon>
        <taxon>Bacteroidota</taxon>
        <taxon>Bacteroidia</taxon>
        <taxon>Bacteroidales</taxon>
        <taxon>Bacteroidaceae</taxon>
        <taxon>Bacteroides</taxon>
    </lineage>
</organism>